<evidence type="ECO:0000313" key="3">
    <source>
        <dbReference type="Proteomes" id="UP000291838"/>
    </source>
</evidence>
<organism evidence="2 3">
    <name type="scientific">Nocardioides glacieisoli</name>
    <dbReference type="NCBI Taxonomy" id="1168730"/>
    <lineage>
        <taxon>Bacteria</taxon>
        <taxon>Bacillati</taxon>
        <taxon>Actinomycetota</taxon>
        <taxon>Actinomycetes</taxon>
        <taxon>Propionibacteriales</taxon>
        <taxon>Nocardioidaceae</taxon>
        <taxon>Nocardioides</taxon>
    </lineage>
</organism>
<evidence type="ECO:0000313" key="2">
    <source>
        <dbReference type="EMBL" id="RYB88768.1"/>
    </source>
</evidence>
<gene>
    <name evidence="2" type="ORF">EUA06_19965</name>
</gene>
<accession>A0A4Q2RK69</accession>
<dbReference type="OrthoDB" id="5125216at2"/>
<reference evidence="2 3" key="1">
    <citation type="submission" date="2019-01" db="EMBL/GenBank/DDBJ databases">
        <title>Novel species of Nocardioides.</title>
        <authorList>
            <person name="Liu Q."/>
            <person name="Xin Y.-H."/>
        </authorList>
    </citation>
    <scope>NUCLEOTIDE SEQUENCE [LARGE SCALE GENOMIC DNA]</scope>
    <source>
        <strain evidence="2 3">HLT3-15</strain>
    </source>
</reference>
<dbReference type="AlphaFoldDB" id="A0A4Q2RK69"/>
<evidence type="ECO:0000256" key="1">
    <source>
        <dbReference type="SAM" id="MobiDB-lite"/>
    </source>
</evidence>
<evidence type="ECO:0008006" key="4">
    <source>
        <dbReference type="Google" id="ProtNLM"/>
    </source>
</evidence>
<dbReference type="Proteomes" id="UP000291838">
    <property type="component" value="Unassembled WGS sequence"/>
</dbReference>
<feature type="region of interest" description="Disordered" evidence="1">
    <location>
        <begin position="40"/>
        <end position="65"/>
    </location>
</feature>
<dbReference type="RefSeq" id="WP_129479073.1">
    <property type="nucleotide sequence ID" value="NZ_SDWS01000011.1"/>
</dbReference>
<keyword evidence="3" id="KW-1185">Reference proteome</keyword>
<proteinExistence type="predicted"/>
<dbReference type="EMBL" id="SDWS01000011">
    <property type="protein sequence ID" value="RYB88768.1"/>
    <property type="molecule type" value="Genomic_DNA"/>
</dbReference>
<name>A0A4Q2RK69_9ACTN</name>
<comment type="caution">
    <text evidence="2">The sequence shown here is derived from an EMBL/GenBank/DDBJ whole genome shotgun (WGS) entry which is preliminary data.</text>
</comment>
<sequence>MKFKLVLLIGGAIGYVLGTRDGRRRYEQVRHQAERLWQHPDVQTRLGEVDQRPSPPSSAEDELDD</sequence>
<protein>
    <recommendedName>
        <fullName evidence="4">YtxH domain-containing protein</fullName>
    </recommendedName>
</protein>